<keyword evidence="4" id="KW-0375">Hydrogen ion transport</keyword>
<evidence type="ECO:0000256" key="1">
    <source>
        <dbReference type="ARBA" id="ARBA00005901"/>
    </source>
</evidence>
<comment type="similarity">
    <text evidence="1 4">Belongs to the V-ATPase E subunit family.</text>
</comment>
<dbReference type="GO" id="GO:0033178">
    <property type="term" value="C:proton-transporting two-sector ATPase complex, catalytic domain"/>
    <property type="evidence" value="ECO:0007669"/>
    <property type="project" value="InterPro"/>
</dbReference>
<dbReference type="STRING" id="1494.SAMN05216497_10193"/>
<dbReference type="RefSeq" id="WP_089862966.1">
    <property type="nucleotide sequence ID" value="NZ_CP173238.1"/>
</dbReference>
<name>A0A239ZQG7_CLOCO</name>
<reference evidence="5 10" key="3">
    <citation type="submission" date="2020-05" db="EMBL/GenBank/DDBJ databases">
        <title>Draft genome sequence of Clostridium cochlearium strain AGROS13 isolated from a sheep dairy farm in New Zealand.</title>
        <authorList>
            <person name="Gupta T.B."/>
            <person name="Jauregui R."/>
            <person name="Risson A.N."/>
            <person name="Brightwell G."/>
            <person name="Maclean P."/>
        </authorList>
    </citation>
    <scope>NUCLEOTIDE SEQUENCE [LARGE SCALE GENOMIC DNA]</scope>
    <source>
        <strain evidence="5 10">AGROS13</strain>
    </source>
</reference>
<dbReference type="EMBL" id="UAWC01000011">
    <property type="protein sequence ID" value="SQB34523.1"/>
    <property type="molecule type" value="Genomic_DNA"/>
</dbReference>
<keyword evidence="3 4" id="KW-0406">Ion transport</keyword>
<evidence type="ECO:0000256" key="3">
    <source>
        <dbReference type="ARBA" id="ARBA00023065"/>
    </source>
</evidence>
<keyword evidence="4" id="KW-0066">ATP synthesis</keyword>
<comment type="function">
    <text evidence="4">Produces ATP from ADP in the presence of a proton gradient across the membrane.</text>
</comment>
<dbReference type="EMBL" id="FNGL01000001">
    <property type="protein sequence ID" value="SDK81969.1"/>
    <property type="molecule type" value="Genomic_DNA"/>
</dbReference>
<dbReference type="InterPro" id="IPR002842">
    <property type="entry name" value="ATPase_V1_Esu"/>
</dbReference>
<accession>A0A239ZQG7</accession>
<evidence type="ECO:0000313" key="6">
    <source>
        <dbReference type="EMBL" id="SDK81969.1"/>
    </source>
</evidence>
<dbReference type="EMBL" id="JABFIF010000005">
    <property type="protein sequence ID" value="NOH15623.1"/>
    <property type="molecule type" value="Genomic_DNA"/>
</dbReference>
<organism evidence="5 10">
    <name type="scientific">Clostridium cochlearium</name>
    <dbReference type="NCBI Taxonomy" id="1494"/>
    <lineage>
        <taxon>Bacteria</taxon>
        <taxon>Bacillati</taxon>
        <taxon>Bacillota</taxon>
        <taxon>Clostridia</taxon>
        <taxon>Eubacteriales</taxon>
        <taxon>Clostridiaceae</taxon>
        <taxon>Clostridium</taxon>
    </lineage>
</organism>
<dbReference type="Proteomes" id="UP000528432">
    <property type="component" value="Unassembled WGS sequence"/>
</dbReference>
<dbReference type="GO" id="GO:0046961">
    <property type="term" value="F:proton-transporting ATPase activity, rotational mechanism"/>
    <property type="evidence" value="ECO:0007669"/>
    <property type="project" value="InterPro"/>
</dbReference>
<proteinExistence type="inferred from homology"/>
<dbReference type="GO" id="GO:0046933">
    <property type="term" value="F:proton-transporting ATP synthase activity, rotational mechanism"/>
    <property type="evidence" value="ECO:0007669"/>
    <property type="project" value="UniProtKB-UniRule"/>
</dbReference>
<dbReference type="Gene3D" id="3.30.2320.30">
    <property type="entry name" value="ATP synthase, E subunit, C-terminal"/>
    <property type="match status" value="1"/>
</dbReference>
<evidence type="ECO:0000313" key="5">
    <source>
        <dbReference type="EMBL" id="NOH15623.1"/>
    </source>
</evidence>
<dbReference type="InterPro" id="IPR038495">
    <property type="entry name" value="ATPase_E_C"/>
</dbReference>
<reference evidence="7 9" key="2">
    <citation type="submission" date="2018-06" db="EMBL/GenBank/DDBJ databases">
        <authorList>
            <consortium name="Pathogen Informatics"/>
            <person name="Doyle S."/>
        </authorList>
    </citation>
    <scope>NUCLEOTIDE SEQUENCE [LARGE SCALE GENOMIC DNA]</scope>
    <source>
        <strain evidence="7 9">NCTC13028</strain>
    </source>
</reference>
<dbReference type="Proteomes" id="UP000198811">
    <property type="component" value="Unassembled WGS sequence"/>
</dbReference>
<evidence type="ECO:0000313" key="9">
    <source>
        <dbReference type="Proteomes" id="UP000250223"/>
    </source>
</evidence>
<evidence type="ECO:0000313" key="8">
    <source>
        <dbReference type="Proteomes" id="UP000198811"/>
    </source>
</evidence>
<dbReference type="AlphaFoldDB" id="A0A239ZQG7"/>
<dbReference type="GO" id="GO:0005524">
    <property type="term" value="F:ATP binding"/>
    <property type="evidence" value="ECO:0007669"/>
    <property type="project" value="UniProtKB-UniRule"/>
</dbReference>
<keyword evidence="8" id="KW-1185">Reference proteome</keyword>
<dbReference type="GeneID" id="70576751"/>
<dbReference type="GO" id="GO:0042777">
    <property type="term" value="P:proton motive force-driven plasma membrane ATP synthesis"/>
    <property type="evidence" value="ECO:0007669"/>
    <property type="project" value="UniProtKB-UniRule"/>
</dbReference>
<evidence type="ECO:0000313" key="10">
    <source>
        <dbReference type="Proteomes" id="UP000528432"/>
    </source>
</evidence>
<dbReference type="Pfam" id="PF01991">
    <property type="entry name" value="vATP-synt_E"/>
    <property type="match status" value="1"/>
</dbReference>
<dbReference type="Proteomes" id="UP000250223">
    <property type="component" value="Unassembled WGS sequence"/>
</dbReference>
<gene>
    <name evidence="4" type="primary">atpE</name>
    <name evidence="5" type="ORF">HMJ28_04330</name>
    <name evidence="7" type="ORF">NCTC13028_01435</name>
    <name evidence="6" type="ORF">SAMN05216497_10193</name>
</gene>
<evidence type="ECO:0000313" key="7">
    <source>
        <dbReference type="EMBL" id="SQB34523.1"/>
    </source>
</evidence>
<reference evidence="6 8" key="1">
    <citation type="submission" date="2016-10" db="EMBL/GenBank/DDBJ databases">
        <authorList>
            <person name="Varghese N."/>
            <person name="Submissions S."/>
        </authorList>
    </citation>
    <scope>NUCLEOTIDE SEQUENCE [LARGE SCALE GENOMIC DNA]</scope>
    <source>
        <strain evidence="6 8">NLAE-zl-C224</strain>
    </source>
</reference>
<dbReference type="SUPFAM" id="SSF160527">
    <property type="entry name" value="V-type ATPase subunit E-like"/>
    <property type="match status" value="1"/>
</dbReference>
<evidence type="ECO:0000256" key="4">
    <source>
        <dbReference type="HAMAP-Rule" id="MF_00311"/>
    </source>
</evidence>
<evidence type="ECO:0000256" key="2">
    <source>
        <dbReference type="ARBA" id="ARBA00022448"/>
    </source>
</evidence>
<dbReference type="HAMAP" id="MF_00311">
    <property type="entry name" value="ATP_synth_E_arch"/>
    <property type="match status" value="1"/>
</dbReference>
<dbReference type="OrthoDB" id="1749765at2"/>
<keyword evidence="2 4" id="KW-0813">Transport</keyword>
<protein>
    <recommendedName>
        <fullName evidence="4">V-type proton ATPase subunit E</fullName>
    </recommendedName>
    <alternativeName>
        <fullName evidence="4">V-ATPase subunit E</fullName>
    </alternativeName>
</protein>
<sequence length="198" mass="22893">MSKLENLTSKIIKDSEEKAKIILGEAKREEEKIILGQEQEGESQKNKIIEKAYLESKNRKERIISNAHLFVRNRKLEAKQEVIAKVYEEALNNLGKLSKEEYLNFIKDSILNLEIYGDEEIILSQHEKYINKEIIDEINKQLKSKGKKGEIKISDKKRDFKGGFILNKDGIEINNTFEALILSLKDDLDPVIIDTLFS</sequence>